<evidence type="ECO:0000313" key="2">
    <source>
        <dbReference type="EMBL" id="GAA2266880.1"/>
    </source>
</evidence>
<organism evidence="2 3">
    <name type="scientific">Kitasatospora cystarginea</name>
    <dbReference type="NCBI Taxonomy" id="58350"/>
    <lineage>
        <taxon>Bacteria</taxon>
        <taxon>Bacillati</taxon>
        <taxon>Actinomycetota</taxon>
        <taxon>Actinomycetes</taxon>
        <taxon>Kitasatosporales</taxon>
        <taxon>Streptomycetaceae</taxon>
        <taxon>Kitasatospora</taxon>
    </lineage>
</organism>
<proteinExistence type="predicted"/>
<reference evidence="3" key="1">
    <citation type="journal article" date="2019" name="Int. J. Syst. Evol. Microbiol.">
        <title>The Global Catalogue of Microorganisms (GCM) 10K type strain sequencing project: providing services to taxonomists for standard genome sequencing and annotation.</title>
        <authorList>
            <consortium name="The Broad Institute Genomics Platform"/>
            <consortium name="The Broad Institute Genome Sequencing Center for Infectious Disease"/>
            <person name="Wu L."/>
            <person name="Ma J."/>
        </authorList>
    </citation>
    <scope>NUCLEOTIDE SEQUENCE [LARGE SCALE GENOMIC DNA]</scope>
    <source>
        <strain evidence="3">JCM 7356</strain>
    </source>
</reference>
<feature type="region of interest" description="Disordered" evidence="1">
    <location>
        <begin position="82"/>
        <end position="120"/>
    </location>
</feature>
<feature type="compositionally biased region" description="Low complexity" evidence="1">
    <location>
        <begin position="1"/>
        <end position="24"/>
    </location>
</feature>
<name>A0ABP5RMA8_9ACTN</name>
<feature type="region of interest" description="Disordered" evidence="1">
    <location>
        <begin position="1"/>
        <end position="50"/>
    </location>
</feature>
<evidence type="ECO:0000313" key="3">
    <source>
        <dbReference type="Proteomes" id="UP001500305"/>
    </source>
</evidence>
<dbReference type="EMBL" id="BAAATR010000034">
    <property type="protein sequence ID" value="GAA2266880.1"/>
    <property type="molecule type" value="Genomic_DNA"/>
</dbReference>
<accession>A0ABP5RMA8</accession>
<keyword evidence="3" id="KW-1185">Reference proteome</keyword>
<gene>
    <name evidence="2" type="ORF">GCM10010430_60000</name>
</gene>
<comment type="caution">
    <text evidence="2">The sequence shown here is derived from an EMBL/GenBank/DDBJ whole genome shotgun (WGS) entry which is preliminary data.</text>
</comment>
<dbReference type="Proteomes" id="UP001500305">
    <property type="component" value="Unassembled WGS sequence"/>
</dbReference>
<sequence>MDRLRAAAGSTAAGAPRAAGLRRACPQARPKANQTLAPNPHEDSVSTHEIPALRLPDGTALKPPAPGTNYIVHPDARRARIPLPGRAGTAEPARDVASGRQPHSKERGRPMAAGRGGGSC</sequence>
<evidence type="ECO:0000256" key="1">
    <source>
        <dbReference type="SAM" id="MobiDB-lite"/>
    </source>
</evidence>
<protein>
    <submittedName>
        <fullName evidence="2">Uncharacterized protein</fullName>
    </submittedName>
</protein>